<keyword evidence="3" id="KW-1185">Reference proteome</keyword>
<evidence type="ECO:0000256" key="1">
    <source>
        <dbReference type="SAM" id="SignalP"/>
    </source>
</evidence>
<reference evidence="2" key="1">
    <citation type="submission" date="2022-07" db="EMBL/GenBank/DDBJ databases">
        <title>Draft genome sequence of Zalerion maritima ATCC 34329, a (micro)plastics degrading marine fungus.</title>
        <authorList>
            <person name="Paco A."/>
            <person name="Goncalves M.F.M."/>
            <person name="Rocha-Santos T.A.P."/>
            <person name="Alves A."/>
        </authorList>
    </citation>
    <scope>NUCLEOTIDE SEQUENCE</scope>
    <source>
        <strain evidence="2">ATCC 34329</strain>
    </source>
</reference>
<feature type="chain" id="PRO_5042017523" evidence="1">
    <location>
        <begin position="21"/>
        <end position="162"/>
    </location>
</feature>
<name>A0AAD5RS67_9PEZI</name>
<evidence type="ECO:0000313" key="2">
    <source>
        <dbReference type="EMBL" id="KAJ2903034.1"/>
    </source>
</evidence>
<feature type="signal peptide" evidence="1">
    <location>
        <begin position="1"/>
        <end position="20"/>
    </location>
</feature>
<dbReference type="AlphaFoldDB" id="A0AAD5RS67"/>
<protein>
    <submittedName>
        <fullName evidence="2">Uncharacterized protein</fullName>
    </submittedName>
</protein>
<sequence>MKTLQVATLIASLFLGFILANSVNTSPLSFSVAPGGEIDRRESNNPTARNIKCFENKALGASRKWTYKNADDIRDDKTGWFYERDGCWADPGHCEWLACQHDSAVYVCNWNHDGKRVTPKCGDVANGAGIIANTCDDPIAGEYFGEGIPNKGWSVRVEHLGC</sequence>
<evidence type="ECO:0000313" key="3">
    <source>
        <dbReference type="Proteomes" id="UP001201980"/>
    </source>
</evidence>
<dbReference type="EMBL" id="JAKWBI020000093">
    <property type="protein sequence ID" value="KAJ2903034.1"/>
    <property type="molecule type" value="Genomic_DNA"/>
</dbReference>
<comment type="caution">
    <text evidence="2">The sequence shown here is derived from an EMBL/GenBank/DDBJ whole genome shotgun (WGS) entry which is preliminary data.</text>
</comment>
<gene>
    <name evidence="2" type="ORF">MKZ38_010540</name>
</gene>
<organism evidence="2 3">
    <name type="scientific">Zalerion maritima</name>
    <dbReference type="NCBI Taxonomy" id="339359"/>
    <lineage>
        <taxon>Eukaryota</taxon>
        <taxon>Fungi</taxon>
        <taxon>Dikarya</taxon>
        <taxon>Ascomycota</taxon>
        <taxon>Pezizomycotina</taxon>
        <taxon>Sordariomycetes</taxon>
        <taxon>Lulworthiomycetidae</taxon>
        <taxon>Lulworthiales</taxon>
        <taxon>Lulworthiaceae</taxon>
        <taxon>Zalerion</taxon>
    </lineage>
</organism>
<accession>A0AAD5RS67</accession>
<proteinExistence type="predicted"/>
<dbReference type="Proteomes" id="UP001201980">
    <property type="component" value="Unassembled WGS sequence"/>
</dbReference>
<keyword evidence="1" id="KW-0732">Signal</keyword>